<name>A0A5N6IZU6_9EURO</name>
<dbReference type="InterPro" id="IPR050346">
    <property type="entry name" value="FMO-like"/>
</dbReference>
<dbReference type="PRINTS" id="PR00370">
    <property type="entry name" value="FMOXYGENASE"/>
</dbReference>
<keyword evidence="2" id="KW-0274">FAD</keyword>
<reference evidence="4 5" key="1">
    <citation type="submission" date="2019-04" db="EMBL/GenBank/DDBJ databases">
        <title>Fungal friends and foes A comparative genomics study of 23 Aspergillus species from section Flavi.</title>
        <authorList>
            <consortium name="DOE Joint Genome Institute"/>
            <person name="Kjaerbolling I."/>
            <person name="Vesth T.C."/>
            <person name="Frisvad J.C."/>
            <person name="Nybo J.L."/>
            <person name="Theobald S."/>
            <person name="Kildgaard S."/>
            <person name="Petersen T.I."/>
            <person name="Kuo A."/>
            <person name="Sato A."/>
            <person name="Lyhne E.K."/>
            <person name="Kogle M.E."/>
            <person name="Wiebenga A."/>
            <person name="Kun R.S."/>
            <person name="Lubbers R.J."/>
            <person name="Makela M.R."/>
            <person name="Barry K."/>
            <person name="Chovatia M."/>
            <person name="Clum A."/>
            <person name="Daum C."/>
            <person name="Haridas S."/>
            <person name="He G."/>
            <person name="LaButti K."/>
            <person name="Lipzen A."/>
            <person name="Mondo S."/>
            <person name="Pangilinan J."/>
            <person name="Riley R."/>
            <person name="Salamov A."/>
            <person name="Simmons B.A."/>
            <person name="Magnuson J.K."/>
            <person name="Henrissat B."/>
            <person name="Mortensen U.H."/>
            <person name="Larsen T.O."/>
            <person name="De vries R.P."/>
            <person name="Grigoriev I.V."/>
            <person name="Machida M."/>
            <person name="Baker S.E."/>
            <person name="Andersen M.R."/>
        </authorList>
    </citation>
    <scope>NUCLEOTIDE SEQUENCE [LARGE SCALE GENOMIC DNA]</scope>
    <source>
        <strain evidence="4 5">CBS 117635</strain>
    </source>
</reference>
<gene>
    <name evidence="4" type="ORF">BDV30DRAFT_240444</name>
</gene>
<evidence type="ECO:0000256" key="2">
    <source>
        <dbReference type="ARBA" id="ARBA00022827"/>
    </source>
</evidence>
<evidence type="ECO:0000256" key="1">
    <source>
        <dbReference type="ARBA" id="ARBA00022630"/>
    </source>
</evidence>
<dbReference type="Proteomes" id="UP000326289">
    <property type="component" value="Unassembled WGS sequence"/>
</dbReference>
<evidence type="ECO:0008006" key="6">
    <source>
        <dbReference type="Google" id="ProtNLM"/>
    </source>
</evidence>
<dbReference type="InterPro" id="IPR000960">
    <property type="entry name" value="Flavin_mOase"/>
</dbReference>
<dbReference type="Pfam" id="PF13738">
    <property type="entry name" value="Pyr_redox_3"/>
    <property type="match status" value="1"/>
</dbReference>
<sequence length="582" mass="65944">MGTKLDLVIVGAGWQGLAAAKTYLDLYPKGKLLVIDANTTIGGTWALENISPDLRTQNILGSLEYSWYRMNPDEFDVEPGDHIPANVVHNYLSTVAEKYNILSRVQFRSKVVSARPDESEGWQLSVESDKGSQVVLCKKLIVATGITSVPRIPDICGSEDFRGRIVSYKDLSDEKKYNIISDPSVRTVAVIGGSKAGHDAAYWSATAGKQVNWIVPCSGNGVAWMTAPSTQFLGRKLIVETLATTRLFSLFSPCIWGNSDGFFWARWLLHQTRLGRWIVKAFWRHLGTCILEATGVNRCKDLKQVKPDFEFQWQASSAGTLNYTGDFYAFIRSGKIRVHRKSFEKLTDDQVHFSDESSVNADVLIHCSGWEWTSPIRFDDVRRLDLGLPTRMDTSDEMEDWVADCQKADLQILATFPYLREAPSGPSRAASSRFGADEAGEQYTSWRLHRAIAPPAQVEEKAVKNLAFIGLFSTLPTAALAELQSLWAIAFLHDQVRLPQIKDSAREEAALWMRWSRLRYPFSHASKFMDTSYDIIPYFDLLLSDMGLRCRRKSSWWREITEPYTVSDYEEVVEEFKQRTWH</sequence>
<dbReference type="Gene3D" id="3.50.50.60">
    <property type="entry name" value="FAD/NAD(P)-binding domain"/>
    <property type="match status" value="1"/>
</dbReference>
<dbReference type="SUPFAM" id="SSF51905">
    <property type="entry name" value="FAD/NAD(P)-binding domain"/>
    <property type="match status" value="2"/>
</dbReference>
<dbReference type="InterPro" id="IPR036188">
    <property type="entry name" value="FAD/NAD-bd_sf"/>
</dbReference>
<evidence type="ECO:0000313" key="5">
    <source>
        <dbReference type="Proteomes" id="UP000326289"/>
    </source>
</evidence>
<dbReference type="GO" id="GO:0050661">
    <property type="term" value="F:NADP binding"/>
    <property type="evidence" value="ECO:0007669"/>
    <property type="project" value="InterPro"/>
</dbReference>
<keyword evidence="5" id="KW-1185">Reference proteome</keyword>
<dbReference type="GO" id="GO:0016491">
    <property type="term" value="F:oxidoreductase activity"/>
    <property type="evidence" value="ECO:0007669"/>
    <property type="project" value="UniProtKB-KW"/>
</dbReference>
<evidence type="ECO:0000313" key="4">
    <source>
        <dbReference type="EMBL" id="KAB8271469.1"/>
    </source>
</evidence>
<dbReference type="GO" id="GO:0050660">
    <property type="term" value="F:flavin adenine dinucleotide binding"/>
    <property type="evidence" value="ECO:0007669"/>
    <property type="project" value="InterPro"/>
</dbReference>
<keyword evidence="1" id="KW-0285">Flavoprotein</keyword>
<evidence type="ECO:0000256" key="3">
    <source>
        <dbReference type="ARBA" id="ARBA00023002"/>
    </source>
</evidence>
<proteinExistence type="predicted"/>
<accession>A0A5N6IZU6</accession>
<organism evidence="4 5">
    <name type="scientific">Aspergillus minisclerotigenes</name>
    <dbReference type="NCBI Taxonomy" id="656917"/>
    <lineage>
        <taxon>Eukaryota</taxon>
        <taxon>Fungi</taxon>
        <taxon>Dikarya</taxon>
        <taxon>Ascomycota</taxon>
        <taxon>Pezizomycotina</taxon>
        <taxon>Eurotiomycetes</taxon>
        <taxon>Eurotiomycetidae</taxon>
        <taxon>Eurotiales</taxon>
        <taxon>Aspergillaceae</taxon>
        <taxon>Aspergillus</taxon>
        <taxon>Aspergillus subgen. Circumdati</taxon>
    </lineage>
</organism>
<dbReference type="PANTHER" id="PTHR23023">
    <property type="entry name" value="DIMETHYLANILINE MONOOXYGENASE"/>
    <property type="match status" value="1"/>
</dbReference>
<protein>
    <recommendedName>
        <fullName evidence="6">FAD/NAD(P)-binding domain-containing protein</fullName>
    </recommendedName>
</protein>
<keyword evidence="3" id="KW-0560">Oxidoreductase</keyword>
<dbReference type="EMBL" id="ML732816">
    <property type="protein sequence ID" value="KAB8271469.1"/>
    <property type="molecule type" value="Genomic_DNA"/>
</dbReference>
<dbReference type="AlphaFoldDB" id="A0A5N6IZU6"/>